<evidence type="ECO:0000256" key="1">
    <source>
        <dbReference type="SAM" id="Phobius"/>
    </source>
</evidence>
<dbReference type="PANTHER" id="PTHR36833:SF1">
    <property type="entry name" value="INTEGRAL MEMBRANE TRANSPORT PROTEIN"/>
    <property type="match status" value="1"/>
</dbReference>
<proteinExistence type="predicted"/>
<gene>
    <name evidence="2" type="ORF">LKD81_12615</name>
</gene>
<name>A0AAE3ECH5_9FIRM</name>
<feature type="transmembrane region" description="Helical" evidence="1">
    <location>
        <begin position="196"/>
        <end position="215"/>
    </location>
</feature>
<protein>
    <submittedName>
        <fullName evidence="2">ABC-2 family transporter protein</fullName>
    </submittedName>
</protein>
<feature type="transmembrane region" description="Helical" evidence="1">
    <location>
        <begin position="24"/>
        <end position="46"/>
    </location>
</feature>
<reference evidence="2" key="1">
    <citation type="submission" date="2021-10" db="EMBL/GenBank/DDBJ databases">
        <title>Anaerobic single-cell dispensing facilitates the cultivation of human gut bacteria.</title>
        <authorList>
            <person name="Afrizal A."/>
        </authorList>
    </citation>
    <scope>NUCLEOTIDE SEQUENCE</scope>
    <source>
        <strain evidence="2">CLA-AA-H215</strain>
    </source>
</reference>
<keyword evidence="3" id="KW-1185">Reference proteome</keyword>
<dbReference type="Proteomes" id="UP001198182">
    <property type="component" value="Unassembled WGS sequence"/>
</dbReference>
<feature type="transmembrane region" description="Helical" evidence="1">
    <location>
        <begin position="235"/>
        <end position="256"/>
    </location>
</feature>
<dbReference type="PANTHER" id="PTHR36833">
    <property type="entry name" value="SLR0610 PROTEIN-RELATED"/>
    <property type="match status" value="1"/>
</dbReference>
<organism evidence="2 3">
    <name type="scientific">Hominifimenecus microfluidus</name>
    <dbReference type="NCBI Taxonomy" id="2885348"/>
    <lineage>
        <taxon>Bacteria</taxon>
        <taxon>Bacillati</taxon>
        <taxon>Bacillota</taxon>
        <taxon>Clostridia</taxon>
        <taxon>Lachnospirales</taxon>
        <taxon>Lachnospiraceae</taxon>
        <taxon>Hominifimenecus</taxon>
    </lineage>
</organism>
<feature type="transmembrane region" description="Helical" evidence="1">
    <location>
        <begin position="147"/>
        <end position="175"/>
    </location>
</feature>
<dbReference type="InterPro" id="IPR010390">
    <property type="entry name" value="ABC-2_transporter-like"/>
</dbReference>
<evidence type="ECO:0000313" key="3">
    <source>
        <dbReference type="Proteomes" id="UP001198182"/>
    </source>
</evidence>
<sequence>MRKFFRLYRIYTIQFFKARAEYRLNFWLGILANIYSYFITFLNYWIITRRFENIDGWGFADMSILYGINLFTYAIAGTFVWYNAFQLEEEIISGGLDRYLVRPMGVIEQLICSRFGDTFVGQVIVAGIFLTWAMFKHISLLSIGKVLYFFLILISGTMLQIGAMIVVGSLSFWLNKSTKIGEVFYYEIRSLIHYPLSIYPVWIRYLLTYLLPWAFINYYPALLLLGKGNSVIDYVLGGLSPFVGVGVFAFSIVFFYKGLQVYCSPGN</sequence>
<dbReference type="Pfam" id="PF06182">
    <property type="entry name" value="ABC2_membrane_6"/>
    <property type="match status" value="1"/>
</dbReference>
<keyword evidence="1" id="KW-0472">Membrane</keyword>
<dbReference type="AlphaFoldDB" id="A0AAE3ECH5"/>
<evidence type="ECO:0000313" key="2">
    <source>
        <dbReference type="EMBL" id="MCC2231828.1"/>
    </source>
</evidence>
<comment type="caution">
    <text evidence="2">The sequence shown here is derived from an EMBL/GenBank/DDBJ whole genome shotgun (WGS) entry which is preliminary data.</text>
</comment>
<feature type="transmembrane region" description="Helical" evidence="1">
    <location>
        <begin position="119"/>
        <end position="135"/>
    </location>
</feature>
<dbReference type="RefSeq" id="WP_308454313.1">
    <property type="nucleotide sequence ID" value="NZ_JAJEQR010000040.1"/>
</dbReference>
<accession>A0AAE3ECH5</accession>
<dbReference type="EMBL" id="JAJEQR010000040">
    <property type="protein sequence ID" value="MCC2231828.1"/>
    <property type="molecule type" value="Genomic_DNA"/>
</dbReference>
<keyword evidence="1" id="KW-1133">Transmembrane helix</keyword>
<keyword evidence="1" id="KW-0812">Transmembrane</keyword>
<feature type="transmembrane region" description="Helical" evidence="1">
    <location>
        <begin position="66"/>
        <end position="85"/>
    </location>
</feature>